<organism evidence="1 2">
    <name type="scientific">Hygrophoropsis aurantiaca</name>
    <dbReference type="NCBI Taxonomy" id="72124"/>
    <lineage>
        <taxon>Eukaryota</taxon>
        <taxon>Fungi</taxon>
        <taxon>Dikarya</taxon>
        <taxon>Basidiomycota</taxon>
        <taxon>Agaricomycotina</taxon>
        <taxon>Agaricomycetes</taxon>
        <taxon>Agaricomycetidae</taxon>
        <taxon>Boletales</taxon>
        <taxon>Coniophorineae</taxon>
        <taxon>Hygrophoropsidaceae</taxon>
        <taxon>Hygrophoropsis</taxon>
    </lineage>
</organism>
<sequence length="357" mass="40455">MFLTNLSPLYPFNPNLLQRQIASKTRMESVIFISSEDRLDTFLTTIRSNGAIADSVRSLHIIFHRSPRSVSKLRECLKRLRFIEDLELMLQCISIAQWVRLLRGIRARHLELLYTNAPHHILADFIQFHPTIVYLKIDRCQPGFPSCPLEAGAFPALSDVAAPASCVSSIVQGNPVERVLATQPTDRDVRLPCINLLASLATTSIAINVLQIDFDPTNFDILDRIAKATPYITALNLNEKCQQLNRISRRRAWKDARNWAKSLKKLTYLDTLSLQTTIPLMATPGDEAQEAVVVMRWAGVVFTNNQQAPPSNHHPNLRRIKLQYLANDLNYESQWGRDSIAQWSRTTALVFGEGDEL</sequence>
<proteinExistence type="predicted"/>
<evidence type="ECO:0000313" key="2">
    <source>
        <dbReference type="Proteomes" id="UP000790377"/>
    </source>
</evidence>
<reference evidence="1" key="1">
    <citation type="journal article" date="2021" name="New Phytol.">
        <title>Evolutionary innovations through gain and loss of genes in the ectomycorrhizal Boletales.</title>
        <authorList>
            <person name="Wu G."/>
            <person name="Miyauchi S."/>
            <person name="Morin E."/>
            <person name="Kuo A."/>
            <person name="Drula E."/>
            <person name="Varga T."/>
            <person name="Kohler A."/>
            <person name="Feng B."/>
            <person name="Cao Y."/>
            <person name="Lipzen A."/>
            <person name="Daum C."/>
            <person name="Hundley H."/>
            <person name="Pangilinan J."/>
            <person name="Johnson J."/>
            <person name="Barry K."/>
            <person name="LaButti K."/>
            <person name="Ng V."/>
            <person name="Ahrendt S."/>
            <person name="Min B."/>
            <person name="Choi I.G."/>
            <person name="Park H."/>
            <person name="Plett J.M."/>
            <person name="Magnuson J."/>
            <person name="Spatafora J.W."/>
            <person name="Nagy L.G."/>
            <person name="Henrissat B."/>
            <person name="Grigoriev I.V."/>
            <person name="Yang Z.L."/>
            <person name="Xu J."/>
            <person name="Martin F.M."/>
        </authorList>
    </citation>
    <scope>NUCLEOTIDE SEQUENCE</scope>
    <source>
        <strain evidence="1">ATCC 28755</strain>
    </source>
</reference>
<name>A0ACB7ZS49_9AGAM</name>
<dbReference type="EMBL" id="MU268844">
    <property type="protein sequence ID" value="KAH7903638.1"/>
    <property type="molecule type" value="Genomic_DNA"/>
</dbReference>
<protein>
    <submittedName>
        <fullName evidence="1">Uncharacterized protein</fullName>
    </submittedName>
</protein>
<dbReference type="Proteomes" id="UP000790377">
    <property type="component" value="Unassembled WGS sequence"/>
</dbReference>
<evidence type="ECO:0000313" key="1">
    <source>
        <dbReference type="EMBL" id="KAH7903638.1"/>
    </source>
</evidence>
<comment type="caution">
    <text evidence="1">The sequence shown here is derived from an EMBL/GenBank/DDBJ whole genome shotgun (WGS) entry which is preliminary data.</text>
</comment>
<accession>A0ACB7ZS49</accession>
<keyword evidence="2" id="KW-1185">Reference proteome</keyword>
<gene>
    <name evidence="1" type="ORF">BJ138DRAFT_1120190</name>
</gene>